<sequence length="178" mass="20178">MPKFIDETGKRYGQLIVISRSKNSPCGRSAWTCVCSCGNTTKIQSGHLRSGKIRSCGCMRGQKHGMHRTPEYRAWSHMKERCQNSNVRGYRNYGGRGIEVCGEWINNFQAFYDHIGSKPSPKHSLDRIDNDGNYEPGNVRWATAKIQANNKRHGGSVPHDLYRLLTEPIVFTYRKGSA</sequence>
<organism evidence="2">
    <name type="scientific">marine sediment metagenome</name>
    <dbReference type="NCBI Taxonomy" id="412755"/>
    <lineage>
        <taxon>unclassified sequences</taxon>
        <taxon>metagenomes</taxon>
        <taxon>ecological metagenomes</taxon>
    </lineage>
</organism>
<proteinExistence type="predicted"/>
<evidence type="ECO:0000313" key="2">
    <source>
        <dbReference type="EMBL" id="KKL74031.1"/>
    </source>
</evidence>
<dbReference type="EMBL" id="LAZR01040106">
    <property type="protein sequence ID" value="KKL15314.1"/>
    <property type="molecule type" value="Genomic_DNA"/>
</dbReference>
<gene>
    <name evidence="2" type="ORF">LCGC14_2068940</name>
    <name evidence="1" type="ORF">LCGC14_2506830</name>
</gene>
<protein>
    <recommendedName>
        <fullName evidence="3">HNH endonuclease</fullName>
    </recommendedName>
</protein>
<comment type="caution">
    <text evidence="2">The sequence shown here is derived from an EMBL/GenBank/DDBJ whole genome shotgun (WGS) entry which is preliminary data.</text>
</comment>
<name>A0A0F9F6B6_9ZZZZ</name>
<accession>A0A0F9F6B6</accession>
<dbReference type="AlphaFoldDB" id="A0A0F9F6B6"/>
<evidence type="ECO:0000313" key="1">
    <source>
        <dbReference type="EMBL" id="KKL15314.1"/>
    </source>
</evidence>
<dbReference type="EMBL" id="LAZR01024781">
    <property type="protein sequence ID" value="KKL74031.1"/>
    <property type="molecule type" value="Genomic_DNA"/>
</dbReference>
<evidence type="ECO:0008006" key="3">
    <source>
        <dbReference type="Google" id="ProtNLM"/>
    </source>
</evidence>
<reference evidence="2" key="1">
    <citation type="journal article" date="2015" name="Nature">
        <title>Complex archaea that bridge the gap between prokaryotes and eukaryotes.</title>
        <authorList>
            <person name="Spang A."/>
            <person name="Saw J.H."/>
            <person name="Jorgensen S.L."/>
            <person name="Zaremba-Niedzwiedzka K."/>
            <person name="Martijn J."/>
            <person name="Lind A.E."/>
            <person name="van Eijk R."/>
            <person name="Schleper C."/>
            <person name="Guy L."/>
            <person name="Ettema T.J."/>
        </authorList>
    </citation>
    <scope>NUCLEOTIDE SEQUENCE</scope>
</reference>